<organism evidence="11 12">
    <name type="scientific">Halovibrio salipaludis</name>
    <dbReference type="NCBI Taxonomy" id="2032626"/>
    <lineage>
        <taxon>Bacteria</taxon>
        <taxon>Pseudomonadati</taxon>
        <taxon>Pseudomonadota</taxon>
        <taxon>Gammaproteobacteria</taxon>
        <taxon>Oceanospirillales</taxon>
        <taxon>Halomonadaceae</taxon>
        <taxon>Halovibrio</taxon>
    </lineage>
</organism>
<keyword evidence="7" id="KW-0560">Oxidoreductase</keyword>
<evidence type="ECO:0000256" key="2">
    <source>
        <dbReference type="ARBA" id="ARBA00004496"/>
    </source>
</evidence>
<evidence type="ECO:0000256" key="1">
    <source>
        <dbReference type="ARBA" id="ARBA00001974"/>
    </source>
</evidence>
<accession>A0A2A2FAD1</accession>
<keyword evidence="5" id="KW-0285">Flavoprotein</keyword>
<evidence type="ECO:0000256" key="8">
    <source>
        <dbReference type="ARBA" id="ARBA00023027"/>
    </source>
</evidence>
<dbReference type="PANTHER" id="PTHR43429">
    <property type="entry name" value="PYRIDINE NUCLEOTIDE-DISULFIDE OXIDOREDUCTASE DOMAIN-CONTAINING"/>
    <property type="match status" value="1"/>
</dbReference>
<evidence type="ECO:0000313" key="12">
    <source>
        <dbReference type="Proteomes" id="UP000218896"/>
    </source>
</evidence>
<dbReference type="EMBL" id="NSKD01000001">
    <property type="protein sequence ID" value="PAU81800.1"/>
    <property type="molecule type" value="Genomic_DNA"/>
</dbReference>
<keyword evidence="12" id="KW-1185">Reference proteome</keyword>
<dbReference type="InterPro" id="IPR023753">
    <property type="entry name" value="FAD/NAD-binding_dom"/>
</dbReference>
<dbReference type="Gene3D" id="3.30.390.120">
    <property type="match status" value="1"/>
</dbReference>
<proteinExistence type="inferred from homology"/>
<keyword evidence="8" id="KW-0520">NAD</keyword>
<dbReference type="InterPro" id="IPR050260">
    <property type="entry name" value="FAD-bd_OxRdtase"/>
</dbReference>
<sequence length="387" mass="40532">MSQNQTLPIVIIGTGLSGYTLARELRKLDTETPLVLVTADDGRSYSKPMLSNGFAKGKAADELAQADADTQAEALNARIMTHTRIEAIDPEAGRITTGAGTLDYGRLILAWGANPVRIPLEGDGMDALYQVNDLTDYGHFREGVAGARRVVILGGGLIGCEFANDLINGGFEVEVVAPDPRVLPALLPEAASEAVRAGLEEAGVRFHLQHSARAVHRTSEGVSVTLDDGRVIEADLGVAAVGLQPRTELAAAAGIECGRGIRVNQYLETSAPGVYALGDCAEVCGHVLPYVMPLMAAARALAKTLAGERTPVHYGSMPVTVKTPACPVAVCPPPADAAGEWHVEGEGRSLRALFRSENGDLLGFAVTGDCAGEKQSLSREVPAILPA</sequence>
<protein>
    <submittedName>
        <fullName evidence="11">FAD-dependent oxidoreductase</fullName>
    </submittedName>
</protein>
<dbReference type="PRINTS" id="PR00411">
    <property type="entry name" value="PNDRDTASEI"/>
</dbReference>
<dbReference type="Gene3D" id="3.50.50.60">
    <property type="entry name" value="FAD/NAD(P)-binding domain"/>
    <property type="match status" value="2"/>
</dbReference>
<dbReference type="Pfam" id="PF18113">
    <property type="entry name" value="Rbx_binding"/>
    <property type="match status" value="1"/>
</dbReference>
<keyword evidence="6" id="KW-0274">FAD</keyword>
<evidence type="ECO:0000259" key="9">
    <source>
        <dbReference type="Pfam" id="PF07992"/>
    </source>
</evidence>
<dbReference type="InterPro" id="IPR041364">
    <property type="entry name" value="Rbx-bd"/>
</dbReference>
<evidence type="ECO:0000256" key="7">
    <source>
        <dbReference type="ARBA" id="ARBA00023002"/>
    </source>
</evidence>
<evidence type="ECO:0000259" key="10">
    <source>
        <dbReference type="Pfam" id="PF18113"/>
    </source>
</evidence>
<comment type="subcellular location">
    <subcellularLocation>
        <location evidence="2">Cytoplasm</location>
    </subcellularLocation>
</comment>
<evidence type="ECO:0000256" key="5">
    <source>
        <dbReference type="ARBA" id="ARBA00022630"/>
    </source>
</evidence>
<name>A0A2A2FAD1_9GAMM</name>
<dbReference type="GO" id="GO:0016491">
    <property type="term" value="F:oxidoreductase activity"/>
    <property type="evidence" value="ECO:0007669"/>
    <property type="project" value="UniProtKB-KW"/>
</dbReference>
<feature type="domain" description="FAD/NAD(P)-binding" evidence="9">
    <location>
        <begin position="9"/>
        <end position="286"/>
    </location>
</feature>
<dbReference type="PRINTS" id="PR00368">
    <property type="entry name" value="FADPNR"/>
</dbReference>
<evidence type="ECO:0000256" key="6">
    <source>
        <dbReference type="ARBA" id="ARBA00022827"/>
    </source>
</evidence>
<dbReference type="GO" id="GO:0005737">
    <property type="term" value="C:cytoplasm"/>
    <property type="evidence" value="ECO:0007669"/>
    <property type="project" value="UniProtKB-SubCell"/>
</dbReference>
<keyword evidence="4" id="KW-0963">Cytoplasm</keyword>
<dbReference type="InterPro" id="IPR036188">
    <property type="entry name" value="FAD/NAD-bd_sf"/>
</dbReference>
<dbReference type="Pfam" id="PF07992">
    <property type="entry name" value="Pyr_redox_2"/>
    <property type="match status" value="1"/>
</dbReference>
<evidence type="ECO:0000313" key="11">
    <source>
        <dbReference type="EMBL" id="PAU81800.1"/>
    </source>
</evidence>
<gene>
    <name evidence="11" type="ORF">CK501_01205</name>
</gene>
<comment type="caution">
    <text evidence="11">The sequence shown here is derived from an EMBL/GenBank/DDBJ whole genome shotgun (WGS) entry which is preliminary data.</text>
</comment>
<evidence type="ECO:0000256" key="3">
    <source>
        <dbReference type="ARBA" id="ARBA00006442"/>
    </source>
</evidence>
<evidence type="ECO:0000256" key="4">
    <source>
        <dbReference type="ARBA" id="ARBA00022490"/>
    </source>
</evidence>
<dbReference type="OrthoDB" id="9800607at2"/>
<reference evidence="11 12" key="1">
    <citation type="submission" date="2017-08" db="EMBL/GenBank/DDBJ databases">
        <title>Halovibrio sewagensis sp. nov., isolated from wastewater of high salinity.</title>
        <authorList>
            <person name="Dong X."/>
            <person name="Zhang G."/>
        </authorList>
    </citation>
    <scope>NUCLEOTIDE SEQUENCE [LARGE SCALE GENOMIC DNA]</scope>
    <source>
        <strain evidence="11 12">YL5-2</strain>
    </source>
</reference>
<comment type="cofactor">
    <cofactor evidence="1">
        <name>FAD</name>
        <dbReference type="ChEBI" id="CHEBI:57692"/>
    </cofactor>
</comment>
<dbReference type="PANTHER" id="PTHR43429:SF3">
    <property type="entry name" value="NITRITE REDUCTASE [NAD(P)H]"/>
    <property type="match status" value="1"/>
</dbReference>
<dbReference type="SUPFAM" id="SSF51905">
    <property type="entry name" value="FAD/NAD(P)-binding domain"/>
    <property type="match status" value="1"/>
</dbReference>
<feature type="domain" description="Rubredoxin binding" evidence="10">
    <location>
        <begin position="311"/>
        <end position="380"/>
    </location>
</feature>
<dbReference type="AlphaFoldDB" id="A0A2A2FAD1"/>
<dbReference type="Proteomes" id="UP000218896">
    <property type="component" value="Unassembled WGS sequence"/>
</dbReference>
<comment type="similarity">
    <text evidence="3">Belongs to the FAD-dependent oxidoreductase family.</text>
</comment>
<dbReference type="RefSeq" id="WP_095615901.1">
    <property type="nucleotide sequence ID" value="NZ_NSKD01000001.1"/>
</dbReference>